<sequence length="155" mass="16397">MDHLADSHHHDSSQIPVSNISLNDISLSISAAAAPYPVLPPIPRLSLPARPTGHRPPRRPSTASSIEERSILLPCSVSPSPSDPLSCTAVTPATHSVTSSIDGDPADPRKFDFVEDAPICEINRRAHAAVEGIRAEASRLSTTGECKSLTPRSPS</sequence>
<gene>
    <name evidence="2" type="ORF">FIBRA_07162</name>
</gene>
<name>J4GUG1_9APHY</name>
<evidence type="ECO:0000313" key="3">
    <source>
        <dbReference type="Proteomes" id="UP000006352"/>
    </source>
</evidence>
<dbReference type="HOGENOM" id="CLU_1695493_0_0_1"/>
<evidence type="ECO:0000313" key="2">
    <source>
        <dbReference type="EMBL" id="CCM04965.1"/>
    </source>
</evidence>
<accession>J4GUG1</accession>
<feature type="region of interest" description="Disordered" evidence="1">
    <location>
        <begin position="41"/>
        <end position="69"/>
    </location>
</feature>
<keyword evidence="3" id="KW-1185">Reference proteome</keyword>
<reference evidence="2 3" key="1">
    <citation type="journal article" date="2012" name="Appl. Environ. Microbiol.">
        <title>Short-read sequencing for genomic analysis of the brown rot fungus Fibroporia radiculosa.</title>
        <authorList>
            <person name="Tang J.D."/>
            <person name="Perkins A.D."/>
            <person name="Sonstegard T.S."/>
            <person name="Schroeder S.G."/>
            <person name="Burgess S.C."/>
            <person name="Diehl S.V."/>
        </authorList>
    </citation>
    <scope>NUCLEOTIDE SEQUENCE [LARGE SCALE GENOMIC DNA]</scope>
    <source>
        <strain evidence="2 3">TFFH 294</strain>
    </source>
</reference>
<dbReference type="RefSeq" id="XP_012184248.1">
    <property type="nucleotide sequence ID" value="XM_012328858.1"/>
</dbReference>
<dbReference type="Proteomes" id="UP000006352">
    <property type="component" value="Unassembled WGS sequence"/>
</dbReference>
<dbReference type="GeneID" id="24099876"/>
<dbReference type="AlphaFoldDB" id="J4GUG1"/>
<protein>
    <submittedName>
        <fullName evidence="2">Uncharacterized protein</fullName>
    </submittedName>
</protein>
<proteinExistence type="predicted"/>
<dbReference type="InParanoid" id="J4GUG1"/>
<evidence type="ECO:0000256" key="1">
    <source>
        <dbReference type="SAM" id="MobiDB-lite"/>
    </source>
</evidence>
<organism evidence="2 3">
    <name type="scientific">Fibroporia radiculosa</name>
    <dbReference type="NCBI Taxonomy" id="599839"/>
    <lineage>
        <taxon>Eukaryota</taxon>
        <taxon>Fungi</taxon>
        <taxon>Dikarya</taxon>
        <taxon>Basidiomycota</taxon>
        <taxon>Agaricomycotina</taxon>
        <taxon>Agaricomycetes</taxon>
        <taxon>Polyporales</taxon>
        <taxon>Fibroporiaceae</taxon>
        <taxon>Fibroporia</taxon>
    </lineage>
</organism>
<dbReference type="OrthoDB" id="2745817at2759"/>
<dbReference type="EMBL" id="HE797175">
    <property type="protein sequence ID" value="CCM04965.1"/>
    <property type="molecule type" value="Genomic_DNA"/>
</dbReference>